<name>A0A4Z1SV90_GIAMU</name>
<dbReference type="GO" id="GO:0006364">
    <property type="term" value="P:rRNA processing"/>
    <property type="evidence" value="ECO:0007669"/>
    <property type="project" value="TreeGrafter"/>
</dbReference>
<evidence type="ECO:0000256" key="6">
    <source>
        <dbReference type="SAM" id="Coils"/>
    </source>
</evidence>
<dbReference type="Proteomes" id="UP000315496">
    <property type="component" value="Chromosome 1"/>
</dbReference>
<dbReference type="GO" id="GO:0005730">
    <property type="term" value="C:nucleolus"/>
    <property type="evidence" value="ECO:0007669"/>
    <property type="project" value="UniProtKB-SubCell"/>
</dbReference>
<dbReference type="PANTHER" id="PTHR14211">
    <property type="entry name" value="GLIOMA SUPPRESSOR CANDIDATE REGION GENE 2"/>
    <property type="match status" value="1"/>
</dbReference>
<sequence length="397" mass="44787">MSKKSKLRMVSLRHPKKVAVRRLSRRDVRRGMDDGWVDDIDLTPKEYLVSKLPEPKETETTRPQADRDAEDTQRLLKSVGGDLDALYQRTAQARIIKSRLAKKNHYLKTFDIWESPPENLSAQGACSPNDTIRQGGPLSEVSKIPTNNSHSIPLPETAISYNPTIQAQQRAIKTEAARILREDKTVAAAHAICGPSEGYKATLQDDREAQILDSLQDQASKEQEPLITTCQDVSRDVPLKPLRPGLENVLYGEALKINLTDETAQALLEGHLTQKRATLADRKAMRQTARDLAQELNTLENKIRFLTEAEKYVELRAQQNSQTPMASAKRKKQLEPRVQAEDIPVPLTEDCTGSLRLAKPIGSVAESLWLNAQRRNLIEVPNVRKHTPRKRCEYIIY</sequence>
<organism evidence="8 9">
    <name type="scientific">Giardia muris</name>
    <dbReference type="NCBI Taxonomy" id="5742"/>
    <lineage>
        <taxon>Eukaryota</taxon>
        <taxon>Metamonada</taxon>
        <taxon>Diplomonadida</taxon>
        <taxon>Hexamitidae</taxon>
        <taxon>Giardiinae</taxon>
        <taxon>Giardia</taxon>
    </lineage>
</organism>
<evidence type="ECO:0000256" key="7">
    <source>
        <dbReference type="SAM" id="MobiDB-lite"/>
    </source>
</evidence>
<evidence type="ECO:0000256" key="5">
    <source>
        <dbReference type="PIRNR" id="PIRNR017302"/>
    </source>
</evidence>
<feature type="region of interest" description="Disordered" evidence="7">
    <location>
        <begin position="317"/>
        <end position="337"/>
    </location>
</feature>
<dbReference type="GO" id="GO:0008097">
    <property type="term" value="F:5S rRNA binding"/>
    <property type="evidence" value="ECO:0007669"/>
    <property type="project" value="TreeGrafter"/>
</dbReference>
<proteinExistence type="inferred from homology"/>
<feature type="region of interest" description="Disordered" evidence="7">
    <location>
        <begin position="49"/>
        <end position="72"/>
    </location>
</feature>
<comment type="caution">
    <text evidence="8">The sequence shown here is derived from an EMBL/GenBank/DDBJ whole genome shotgun (WGS) entry which is preliminary data.</text>
</comment>
<dbReference type="PIRSF" id="PIRSF017302">
    <property type="entry name" value="Gltscr2"/>
    <property type="match status" value="1"/>
</dbReference>
<protein>
    <recommendedName>
        <fullName evidence="2 5">Ribosome biogenesis protein NOP53</fullName>
    </recommendedName>
</protein>
<feature type="coiled-coil region" evidence="6">
    <location>
        <begin position="282"/>
        <end position="309"/>
    </location>
</feature>
<evidence type="ECO:0000256" key="1">
    <source>
        <dbReference type="ARBA" id="ARBA00008838"/>
    </source>
</evidence>
<dbReference type="OrthoDB" id="5072at2759"/>
<keyword evidence="6" id="KW-0175">Coiled coil</keyword>
<dbReference type="Pfam" id="PF07767">
    <property type="entry name" value="Nop53"/>
    <property type="match status" value="1"/>
</dbReference>
<comment type="function">
    <text evidence="5">May play a role in ribosome biogenesis.</text>
</comment>
<keyword evidence="3 5" id="KW-0690">Ribosome biogenesis</keyword>
<evidence type="ECO:0000256" key="3">
    <source>
        <dbReference type="ARBA" id="ARBA00022517"/>
    </source>
</evidence>
<evidence type="ECO:0000313" key="8">
    <source>
        <dbReference type="EMBL" id="TNJ29580.1"/>
    </source>
</evidence>
<keyword evidence="9" id="KW-1185">Reference proteome</keyword>
<dbReference type="AlphaFoldDB" id="A0A4Z1SV90"/>
<reference evidence="8 9" key="1">
    <citation type="submission" date="2019-05" db="EMBL/GenBank/DDBJ databases">
        <title>The compact genome of Giardia muris reveals important steps in the evolution of intestinal protozoan parasites.</title>
        <authorList>
            <person name="Xu F."/>
            <person name="Jimenez-Gonzalez A."/>
            <person name="Einarsson E."/>
            <person name="Astvaldsson A."/>
            <person name="Peirasmaki D."/>
            <person name="Eckmann L."/>
            <person name="Andersson J.O."/>
            <person name="Svard S.G."/>
            <person name="Jerlstrom-Hultqvist J."/>
        </authorList>
    </citation>
    <scope>NUCLEOTIDE SEQUENCE [LARGE SCALE GENOMIC DNA]</scope>
    <source>
        <strain evidence="8 9">Roberts-Thomson</strain>
    </source>
</reference>
<dbReference type="GO" id="GO:0000027">
    <property type="term" value="P:ribosomal large subunit assembly"/>
    <property type="evidence" value="ECO:0007669"/>
    <property type="project" value="UniProtKB-UniRule"/>
</dbReference>
<dbReference type="GO" id="GO:0005654">
    <property type="term" value="C:nucleoplasm"/>
    <property type="evidence" value="ECO:0007669"/>
    <property type="project" value="UniProtKB-SubCell"/>
</dbReference>
<comment type="similarity">
    <text evidence="1 5">Belongs to the NOP53 family.</text>
</comment>
<evidence type="ECO:0000256" key="2">
    <source>
        <dbReference type="ARBA" id="ARBA00018339"/>
    </source>
</evidence>
<dbReference type="InterPro" id="IPR011687">
    <property type="entry name" value="Nop53/GLTSCR2"/>
</dbReference>
<dbReference type="VEuPathDB" id="GiardiaDB:GMRT_13969"/>
<gene>
    <name evidence="8" type="ORF">GMRT_13969</name>
</gene>
<dbReference type="EMBL" id="VDLU01000001">
    <property type="protein sequence ID" value="TNJ29580.1"/>
    <property type="molecule type" value="Genomic_DNA"/>
</dbReference>
<comment type="subcellular location">
    <subcellularLocation>
        <location evidence="5">Nucleus</location>
        <location evidence="5">Nucleolus</location>
    </subcellularLocation>
    <subcellularLocation>
        <location evidence="5">Nucleus</location>
        <location evidence="5">Nucleoplasm</location>
    </subcellularLocation>
</comment>
<evidence type="ECO:0000256" key="4">
    <source>
        <dbReference type="ARBA" id="ARBA00023242"/>
    </source>
</evidence>
<evidence type="ECO:0000313" key="9">
    <source>
        <dbReference type="Proteomes" id="UP000315496"/>
    </source>
</evidence>
<accession>A0A4Z1SV90</accession>
<keyword evidence="4 5" id="KW-0539">Nucleus</keyword>
<feature type="compositionally biased region" description="Basic and acidic residues" evidence="7">
    <location>
        <begin position="53"/>
        <end position="72"/>
    </location>
</feature>
<dbReference type="PANTHER" id="PTHR14211:SF7">
    <property type="entry name" value="RIBOSOME BIOGENESIS PROTEIN NOP53"/>
    <property type="match status" value="1"/>
</dbReference>